<evidence type="ECO:0000313" key="3">
    <source>
        <dbReference type="Proteomes" id="UP000322634"/>
    </source>
</evidence>
<proteinExistence type="predicted"/>
<evidence type="ECO:0000256" key="1">
    <source>
        <dbReference type="SAM" id="MobiDB-lite"/>
    </source>
</evidence>
<protein>
    <submittedName>
        <fullName evidence="2">Uncharacterized protein</fullName>
    </submittedName>
</protein>
<organism evidence="2 3">
    <name type="scientific">Actinomadura syzygii</name>
    <dbReference type="NCBI Taxonomy" id="1427538"/>
    <lineage>
        <taxon>Bacteria</taxon>
        <taxon>Bacillati</taxon>
        <taxon>Actinomycetota</taxon>
        <taxon>Actinomycetes</taxon>
        <taxon>Streptosporangiales</taxon>
        <taxon>Thermomonosporaceae</taxon>
        <taxon>Actinomadura</taxon>
    </lineage>
</organism>
<reference evidence="2 3" key="1">
    <citation type="submission" date="2019-08" db="EMBL/GenBank/DDBJ databases">
        <title>Actinomadura sp. nov. CYP1-5 isolated from mountain soil.</title>
        <authorList>
            <person name="Songsumanus A."/>
            <person name="Kuncharoen N."/>
            <person name="Kudo T."/>
            <person name="Yuki M."/>
            <person name="Igarashi Y."/>
            <person name="Tanasupawat S."/>
        </authorList>
    </citation>
    <scope>NUCLEOTIDE SEQUENCE [LARGE SCALE GENOMIC DNA]</scope>
    <source>
        <strain evidence="2 3">GKU157</strain>
    </source>
</reference>
<name>A0A5D0UA80_9ACTN</name>
<dbReference type="Proteomes" id="UP000322634">
    <property type="component" value="Unassembled WGS sequence"/>
</dbReference>
<sequence>MARESTMSGIVAASSLAVAPVTPAHAGSYGPPAPKRLAHAAPVPSSADAVQRQPKASPGSKLGDTLVESRAYSGWG</sequence>
<feature type="region of interest" description="Disordered" evidence="1">
    <location>
        <begin position="22"/>
        <end position="76"/>
    </location>
</feature>
<evidence type="ECO:0000313" key="2">
    <source>
        <dbReference type="EMBL" id="TYC13969.1"/>
    </source>
</evidence>
<dbReference type="OrthoDB" id="9994842at2"/>
<gene>
    <name evidence="2" type="ORF">FXF65_20280</name>
</gene>
<accession>A0A5D0UA80</accession>
<keyword evidence="3" id="KW-1185">Reference proteome</keyword>
<comment type="caution">
    <text evidence="2">The sequence shown here is derived from an EMBL/GenBank/DDBJ whole genome shotgun (WGS) entry which is preliminary data.</text>
</comment>
<dbReference type="RefSeq" id="WP_148351511.1">
    <property type="nucleotide sequence ID" value="NZ_JBHSBF010000010.1"/>
</dbReference>
<dbReference type="AlphaFoldDB" id="A0A5D0UA80"/>
<dbReference type="EMBL" id="VSFF01000007">
    <property type="protein sequence ID" value="TYC13969.1"/>
    <property type="molecule type" value="Genomic_DNA"/>
</dbReference>